<dbReference type="Proteomes" id="UP001054945">
    <property type="component" value="Unassembled WGS sequence"/>
</dbReference>
<protein>
    <submittedName>
        <fullName evidence="1">Uncharacterized protein</fullName>
    </submittedName>
</protein>
<accession>A0AAV4NME5</accession>
<reference evidence="1 2" key="1">
    <citation type="submission" date="2021-06" db="EMBL/GenBank/DDBJ databases">
        <title>Caerostris extrusa draft genome.</title>
        <authorList>
            <person name="Kono N."/>
            <person name="Arakawa K."/>
        </authorList>
    </citation>
    <scope>NUCLEOTIDE SEQUENCE [LARGE SCALE GENOMIC DNA]</scope>
</reference>
<gene>
    <name evidence="1" type="ORF">CEXT_553891</name>
</gene>
<dbReference type="EMBL" id="BPLR01021071">
    <property type="protein sequence ID" value="GIX85534.1"/>
    <property type="molecule type" value="Genomic_DNA"/>
</dbReference>
<comment type="caution">
    <text evidence="1">The sequence shown here is derived from an EMBL/GenBank/DDBJ whole genome shotgun (WGS) entry which is preliminary data.</text>
</comment>
<evidence type="ECO:0000313" key="2">
    <source>
        <dbReference type="Proteomes" id="UP001054945"/>
    </source>
</evidence>
<dbReference type="AlphaFoldDB" id="A0AAV4NME5"/>
<proteinExistence type="predicted"/>
<organism evidence="1 2">
    <name type="scientific">Caerostris extrusa</name>
    <name type="common">Bark spider</name>
    <name type="synonym">Caerostris bankana</name>
    <dbReference type="NCBI Taxonomy" id="172846"/>
    <lineage>
        <taxon>Eukaryota</taxon>
        <taxon>Metazoa</taxon>
        <taxon>Ecdysozoa</taxon>
        <taxon>Arthropoda</taxon>
        <taxon>Chelicerata</taxon>
        <taxon>Arachnida</taxon>
        <taxon>Araneae</taxon>
        <taxon>Araneomorphae</taxon>
        <taxon>Entelegynae</taxon>
        <taxon>Araneoidea</taxon>
        <taxon>Araneidae</taxon>
        <taxon>Caerostris</taxon>
    </lineage>
</organism>
<keyword evidence="2" id="KW-1185">Reference proteome</keyword>
<evidence type="ECO:0000313" key="1">
    <source>
        <dbReference type="EMBL" id="GIX85534.1"/>
    </source>
</evidence>
<sequence length="86" mass="10190">MNLNSRKPDADTLRSVPQTYYDCRPDYDYIISIWLWADMAIGYDRKPYPLKRHIYFVICPVHETSHMANPRALFPDDRTITATDHD</sequence>
<name>A0AAV4NME5_CAEEX</name>